<dbReference type="AlphaFoldDB" id="A0A4C1ZZ07"/>
<dbReference type="Proteomes" id="UP000299102">
    <property type="component" value="Unassembled WGS sequence"/>
</dbReference>
<evidence type="ECO:0000313" key="2">
    <source>
        <dbReference type="EMBL" id="GBP92244.1"/>
    </source>
</evidence>
<feature type="region of interest" description="Disordered" evidence="1">
    <location>
        <begin position="61"/>
        <end position="85"/>
    </location>
</feature>
<evidence type="ECO:0000256" key="1">
    <source>
        <dbReference type="SAM" id="MobiDB-lite"/>
    </source>
</evidence>
<comment type="caution">
    <text evidence="2">The sequence shown here is derived from an EMBL/GenBank/DDBJ whole genome shotgun (WGS) entry which is preliminary data.</text>
</comment>
<accession>A0A4C1ZZ07</accession>
<organism evidence="2 3">
    <name type="scientific">Eumeta variegata</name>
    <name type="common">Bagworm moth</name>
    <name type="synonym">Eumeta japonica</name>
    <dbReference type="NCBI Taxonomy" id="151549"/>
    <lineage>
        <taxon>Eukaryota</taxon>
        <taxon>Metazoa</taxon>
        <taxon>Ecdysozoa</taxon>
        <taxon>Arthropoda</taxon>
        <taxon>Hexapoda</taxon>
        <taxon>Insecta</taxon>
        <taxon>Pterygota</taxon>
        <taxon>Neoptera</taxon>
        <taxon>Endopterygota</taxon>
        <taxon>Lepidoptera</taxon>
        <taxon>Glossata</taxon>
        <taxon>Ditrysia</taxon>
        <taxon>Tineoidea</taxon>
        <taxon>Psychidae</taxon>
        <taxon>Oiketicinae</taxon>
        <taxon>Eumeta</taxon>
    </lineage>
</organism>
<feature type="compositionally biased region" description="Pro residues" evidence="1">
    <location>
        <begin position="69"/>
        <end position="80"/>
    </location>
</feature>
<dbReference type="EMBL" id="BGZK01002252">
    <property type="protein sequence ID" value="GBP92244.1"/>
    <property type="molecule type" value="Genomic_DNA"/>
</dbReference>
<protein>
    <submittedName>
        <fullName evidence="2">Uncharacterized protein</fullName>
    </submittedName>
</protein>
<sequence>MEFEQTRRSMREHRDDPRAQLPACGFRPLGARHYAFAVFVVSRGGDAPLRSGRRAAHRGFITADAGPDPTSPPAPPPALPSYPAEVGEPSAWARTAVNGRATRAVGGAPPPAALLVQQSS</sequence>
<reference evidence="2 3" key="1">
    <citation type="journal article" date="2019" name="Commun. Biol.">
        <title>The bagworm genome reveals a unique fibroin gene that provides high tensile strength.</title>
        <authorList>
            <person name="Kono N."/>
            <person name="Nakamura H."/>
            <person name="Ohtoshi R."/>
            <person name="Tomita M."/>
            <person name="Numata K."/>
            <person name="Arakawa K."/>
        </authorList>
    </citation>
    <scope>NUCLEOTIDE SEQUENCE [LARGE SCALE GENOMIC DNA]</scope>
</reference>
<name>A0A4C1ZZ07_EUMVA</name>
<keyword evidence="3" id="KW-1185">Reference proteome</keyword>
<evidence type="ECO:0000313" key="3">
    <source>
        <dbReference type="Proteomes" id="UP000299102"/>
    </source>
</evidence>
<feature type="region of interest" description="Disordered" evidence="1">
    <location>
        <begin position="1"/>
        <end position="21"/>
    </location>
</feature>
<feature type="compositionally biased region" description="Basic and acidic residues" evidence="1">
    <location>
        <begin position="1"/>
        <end position="18"/>
    </location>
</feature>
<gene>
    <name evidence="2" type="ORF">EVAR_67126_1</name>
</gene>
<proteinExistence type="predicted"/>